<dbReference type="Gene3D" id="1.10.630.10">
    <property type="entry name" value="Cytochrome P450"/>
    <property type="match status" value="1"/>
</dbReference>
<keyword evidence="2" id="KW-0349">Heme</keyword>
<dbReference type="InterPro" id="IPR001128">
    <property type="entry name" value="Cyt_P450"/>
</dbReference>
<comment type="similarity">
    <text evidence="1">Belongs to the cytochrome P450 family.</text>
</comment>
<sequence>MTKLTDPLVEELVPEIVFMLAAGYDTAGNTLGFLFWQLFQHPVVFDRLVMDVTSQFSATGPTITLAEITDRLPYVEAVVYETMRCYPSLPSRLPRIIKGPARSYHGYYFPTNTLIHTPIYSVHRNSVVWSHPNTFDPDRFLGPEGEKRKRDVHGFNIGPHHCIGRR</sequence>
<dbReference type="PANTHER" id="PTHR24305:SF166">
    <property type="entry name" value="CYTOCHROME P450 12A4, MITOCHONDRIAL-RELATED"/>
    <property type="match status" value="1"/>
</dbReference>
<dbReference type="CDD" id="cd00302">
    <property type="entry name" value="cytochrome_P450"/>
    <property type="match status" value="1"/>
</dbReference>
<keyword evidence="2" id="KW-0408">Iron</keyword>
<dbReference type="InterPro" id="IPR036396">
    <property type="entry name" value="Cyt_P450_sf"/>
</dbReference>
<evidence type="ECO:0000313" key="3">
    <source>
        <dbReference type="EMBL" id="RKP35832.1"/>
    </source>
</evidence>
<dbReference type="EMBL" id="ML002776">
    <property type="protein sequence ID" value="RKP35832.1"/>
    <property type="molecule type" value="Genomic_DNA"/>
</dbReference>
<dbReference type="InterPro" id="IPR050121">
    <property type="entry name" value="Cytochrome_P450_monoxygenase"/>
</dbReference>
<feature type="binding site" description="axial binding residue" evidence="2">
    <location>
        <position position="162"/>
    </location>
    <ligand>
        <name>heme</name>
        <dbReference type="ChEBI" id="CHEBI:30413"/>
    </ligand>
    <ligandPart>
        <name>Fe</name>
        <dbReference type="ChEBI" id="CHEBI:18248"/>
    </ligandPart>
</feature>
<dbReference type="PANTHER" id="PTHR24305">
    <property type="entry name" value="CYTOCHROME P450"/>
    <property type="match status" value="1"/>
</dbReference>
<comment type="cofactor">
    <cofactor evidence="2">
        <name>heme</name>
        <dbReference type="ChEBI" id="CHEBI:30413"/>
    </cofactor>
</comment>
<dbReference type="InterPro" id="IPR002401">
    <property type="entry name" value="Cyt_P450_E_grp-I"/>
</dbReference>
<keyword evidence="2" id="KW-0479">Metal-binding</keyword>
<dbReference type="GO" id="GO:0005506">
    <property type="term" value="F:iron ion binding"/>
    <property type="evidence" value="ECO:0007669"/>
    <property type="project" value="InterPro"/>
</dbReference>
<dbReference type="Pfam" id="PF00067">
    <property type="entry name" value="p450"/>
    <property type="match status" value="1"/>
</dbReference>
<protein>
    <submittedName>
        <fullName evidence="3">Cytochrome P450</fullName>
    </submittedName>
</protein>
<accession>A0A4P9ZSY1</accession>
<dbReference type="SUPFAM" id="SSF48264">
    <property type="entry name" value="Cytochrome P450"/>
    <property type="match status" value="1"/>
</dbReference>
<dbReference type="Proteomes" id="UP000268162">
    <property type="component" value="Unassembled WGS sequence"/>
</dbReference>
<dbReference type="AlphaFoldDB" id="A0A4P9ZSY1"/>
<proteinExistence type="inferred from homology"/>
<dbReference type="PRINTS" id="PR00385">
    <property type="entry name" value="P450"/>
</dbReference>
<reference evidence="4" key="1">
    <citation type="journal article" date="2018" name="Nat. Microbiol.">
        <title>Leveraging single-cell genomics to expand the fungal tree of life.</title>
        <authorList>
            <person name="Ahrendt S.R."/>
            <person name="Quandt C.A."/>
            <person name="Ciobanu D."/>
            <person name="Clum A."/>
            <person name="Salamov A."/>
            <person name="Andreopoulos B."/>
            <person name="Cheng J.F."/>
            <person name="Woyke T."/>
            <person name="Pelin A."/>
            <person name="Henrissat B."/>
            <person name="Reynolds N.K."/>
            <person name="Benny G.L."/>
            <person name="Smith M.E."/>
            <person name="James T.Y."/>
            <person name="Grigoriev I.V."/>
        </authorList>
    </citation>
    <scope>NUCLEOTIDE SEQUENCE [LARGE SCALE GENOMIC DNA]</scope>
    <source>
        <strain evidence="4">RSA 468</strain>
    </source>
</reference>
<dbReference type="GO" id="GO:0004497">
    <property type="term" value="F:monooxygenase activity"/>
    <property type="evidence" value="ECO:0007669"/>
    <property type="project" value="InterPro"/>
</dbReference>
<keyword evidence="4" id="KW-1185">Reference proteome</keyword>
<dbReference type="GO" id="GO:0020037">
    <property type="term" value="F:heme binding"/>
    <property type="evidence" value="ECO:0007669"/>
    <property type="project" value="InterPro"/>
</dbReference>
<dbReference type="STRING" id="215637.A0A4P9ZSY1"/>
<dbReference type="PRINTS" id="PR00463">
    <property type="entry name" value="EP450I"/>
</dbReference>
<name>A0A4P9ZSY1_9FUNG</name>
<evidence type="ECO:0000313" key="4">
    <source>
        <dbReference type="Proteomes" id="UP000268162"/>
    </source>
</evidence>
<evidence type="ECO:0000256" key="2">
    <source>
        <dbReference type="PIRSR" id="PIRSR602401-1"/>
    </source>
</evidence>
<gene>
    <name evidence="3" type="ORF">BJ085DRAFT_13861</name>
</gene>
<evidence type="ECO:0000256" key="1">
    <source>
        <dbReference type="ARBA" id="ARBA00010617"/>
    </source>
</evidence>
<dbReference type="GO" id="GO:0016705">
    <property type="term" value="F:oxidoreductase activity, acting on paired donors, with incorporation or reduction of molecular oxygen"/>
    <property type="evidence" value="ECO:0007669"/>
    <property type="project" value="InterPro"/>
</dbReference>
<organism evidence="3 4">
    <name type="scientific">Dimargaris cristalligena</name>
    <dbReference type="NCBI Taxonomy" id="215637"/>
    <lineage>
        <taxon>Eukaryota</taxon>
        <taxon>Fungi</taxon>
        <taxon>Fungi incertae sedis</taxon>
        <taxon>Zoopagomycota</taxon>
        <taxon>Kickxellomycotina</taxon>
        <taxon>Dimargaritomycetes</taxon>
        <taxon>Dimargaritales</taxon>
        <taxon>Dimargaritaceae</taxon>
        <taxon>Dimargaris</taxon>
    </lineage>
</organism>